<dbReference type="AlphaFoldDB" id="A0A7C9KXR4"/>
<dbReference type="RefSeq" id="WP_152577823.1">
    <property type="nucleotide sequence ID" value="NZ_JAATJI010000002.1"/>
</dbReference>
<dbReference type="NCBIfam" id="TIGR02001">
    <property type="entry name" value="gcw_chp"/>
    <property type="match status" value="1"/>
</dbReference>
<dbReference type="Pfam" id="PF09694">
    <property type="entry name" value="Gcw_chp"/>
    <property type="match status" value="1"/>
</dbReference>
<name>A0A7C9KXR4_9SPHN</name>
<comment type="caution">
    <text evidence="2">The sequence shown here is derived from an EMBL/GenBank/DDBJ whole genome shotgun (WGS) entry which is preliminary data.</text>
</comment>
<protein>
    <recommendedName>
        <fullName evidence="4">Porin</fullName>
    </recommendedName>
</protein>
<feature type="signal peptide" evidence="1">
    <location>
        <begin position="1"/>
        <end position="22"/>
    </location>
</feature>
<evidence type="ECO:0000313" key="3">
    <source>
        <dbReference type="Proteomes" id="UP000481327"/>
    </source>
</evidence>
<feature type="chain" id="PRO_5028864377" description="Porin" evidence="1">
    <location>
        <begin position="23"/>
        <end position="279"/>
    </location>
</feature>
<evidence type="ECO:0000313" key="2">
    <source>
        <dbReference type="EMBL" id="MQT17346.1"/>
    </source>
</evidence>
<keyword evidence="3" id="KW-1185">Reference proteome</keyword>
<gene>
    <name evidence="2" type="ORF">F3168_08730</name>
</gene>
<accession>A0A7C9KXR4</accession>
<dbReference type="Proteomes" id="UP000481327">
    <property type="component" value="Unassembled WGS sequence"/>
</dbReference>
<sequence>MRHVFTSAAAFMAIAIASPALAADEPEPDFKISGFGAVVTDYRVRGVSQSDKGFAAQAGVTVGHSSGLYAGFFSSSLAGWGTFGGPNIEFDLIGGYKRAIGNGAFDLGLTWYMFPGGAKLTDFAEPYFKVSGTAGPVSLLGGVAYAPKQKSLGRWFFTGADYAAGVPNAPDAKNDNLYLWGDFATGIPSTPITVKAHIGYSDGNPGLGPNGTSVAPTGKYWDWLIGVDYVVGPVTLGVAYVDTDISVRDALYLQPSFSSTKDGSSIAGSKILFSITGAF</sequence>
<evidence type="ECO:0000256" key="1">
    <source>
        <dbReference type="SAM" id="SignalP"/>
    </source>
</evidence>
<organism evidence="2 3">
    <name type="scientific">Sandarakinorhabdus fusca</name>
    <dbReference type="NCBI Taxonomy" id="1439888"/>
    <lineage>
        <taxon>Bacteria</taxon>
        <taxon>Pseudomonadati</taxon>
        <taxon>Pseudomonadota</taxon>
        <taxon>Alphaproteobacteria</taxon>
        <taxon>Sphingomonadales</taxon>
        <taxon>Sphingosinicellaceae</taxon>
        <taxon>Sandarakinorhabdus</taxon>
    </lineage>
</organism>
<dbReference type="InterPro" id="IPR010239">
    <property type="entry name" value="CHP02001"/>
</dbReference>
<dbReference type="OrthoDB" id="9793561at2"/>
<keyword evidence="1" id="KW-0732">Signal</keyword>
<reference evidence="2 3" key="1">
    <citation type="submission" date="2019-09" db="EMBL/GenBank/DDBJ databases">
        <title>Polymorphobacter sp. isolated from a lake in China.</title>
        <authorList>
            <person name="Liu Z."/>
        </authorList>
    </citation>
    <scope>NUCLEOTIDE SEQUENCE [LARGE SCALE GENOMIC DNA]</scope>
    <source>
        <strain evidence="2 3">D40P</strain>
    </source>
</reference>
<evidence type="ECO:0008006" key="4">
    <source>
        <dbReference type="Google" id="ProtNLM"/>
    </source>
</evidence>
<dbReference type="EMBL" id="WIOL01000003">
    <property type="protein sequence ID" value="MQT17346.1"/>
    <property type="molecule type" value="Genomic_DNA"/>
</dbReference>
<proteinExistence type="predicted"/>